<keyword evidence="5 11" id="KW-0812">Transmembrane</keyword>
<dbReference type="InterPro" id="IPR012910">
    <property type="entry name" value="Plug_dom"/>
</dbReference>
<dbReference type="GO" id="GO:0009279">
    <property type="term" value="C:cell outer membrane"/>
    <property type="evidence" value="ECO:0007669"/>
    <property type="project" value="UniProtKB-SubCell"/>
</dbReference>
<name>A0A9W6INP8_9PROT</name>
<dbReference type="SUPFAM" id="SSF56935">
    <property type="entry name" value="Porins"/>
    <property type="match status" value="1"/>
</dbReference>
<keyword evidence="9 11" id="KW-0472">Membrane</keyword>
<feature type="signal peptide" evidence="13">
    <location>
        <begin position="1"/>
        <end position="24"/>
    </location>
</feature>
<evidence type="ECO:0000256" key="6">
    <source>
        <dbReference type="ARBA" id="ARBA00023004"/>
    </source>
</evidence>
<dbReference type="PANTHER" id="PTHR32552:SF81">
    <property type="entry name" value="TONB-DEPENDENT OUTER MEMBRANE RECEPTOR"/>
    <property type="match status" value="1"/>
</dbReference>
<keyword evidence="8 12" id="KW-0798">TonB box</keyword>
<dbReference type="Pfam" id="PF00593">
    <property type="entry name" value="TonB_dep_Rec_b-barrel"/>
    <property type="match status" value="1"/>
</dbReference>
<evidence type="ECO:0000313" key="17">
    <source>
        <dbReference type="Proteomes" id="UP001143486"/>
    </source>
</evidence>
<dbReference type="InterPro" id="IPR000531">
    <property type="entry name" value="Beta-barrel_TonB"/>
</dbReference>
<keyword evidence="3 11" id="KW-1134">Transmembrane beta strand</keyword>
<evidence type="ECO:0000256" key="1">
    <source>
        <dbReference type="ARBA" id="ARBA00004571"/>
    </source>
</evidence>
<evidence type="ECO:0000313" key="16">
    <source>
        <dbReference type="EMBL" id="GLK52505.1"/>
    </source>
</evidence>
<evidence type="ECO:0000256" key="4">
    <source>
        <dbReference type="ARBA" id="ARBA00022496"/>
    </source>
</evidence>
<keyword evidence="13" id="KW-0732">Signal</keyword>
<keyword evidence="6" id="KW-0408">Iron</keyword>
<evidence type="ECO:0000256" key="9">
    <source>
        <dbReference type="ARBA" id="ARBA00023136"/>
    </source>
</evidence>
<dbReference type="Proteomes" id="UP001143486">
    <property type="component" value="Unassembled WGS sequence"/>
</dbReference>
<reference evidence="16" key="2">
    <citation type="submission" date="2023-01" db="EMBL/GenBank/DDBJ databases">
        <authorList>
            <person name="Sun Q."/>
            <person name="Evtushenko L."/>
        </authorList>
    </citation>
    <scope>NUCLEOTIDE SEQUENCE</scope>
    <source>
        <strain evidence="16">VKM B-1513</strain>
    </source>
</reference>
<dbReference type="AlphaFoldDB" id="A0A9W6INP8"/>
<dbReference type="EMBL" id="BSFE01000005">
    <property type="protein sequence ID" value="GLK52505.1"/>
    <property type="molecule type" value="Genomic_DNA"/>
</dbReference>
<keyword evidence="2 11" id="KW-0813">Transport</keyword>
<keyword evidence="4" id="KW-0410">Iron transport</keyword>
<comment type="caution">
    <text evidence="16">The sequence shown here is derived from an EMBL/GenBank/DDBJ whole genome shotgun (WGS) entry which is preliminary data.</text>
</comment>
<comment type="subcellular location">
    <subcellularLocation>
        <location evidence="1 11">Cell outer membrane</location>
        <topology evidence="1 11">Multi-pass membrane protein</topology>
    </subcellularLocation>
</comment>
<proteinExistence type="inferred from homology"/>
<dbReference type="Pfam" id="PF07715">
    <property type="entry name" value="Plug"/>
    <property type="match status" value="1"/>
</dbReference>
<gene>
    <name evidence="16" type="ORF">GCM10017621_20130</name>
</gene>
<evidence type="ECO:0000256" key="12">
    <source>
        <dbReference type="RuleBase" id="RU003357"/>
    </source>
</evidence>
<evidence type="ECO:0000256" key="3">
    <source>
        <dbReference type="ARBA" id="ARBA00022452"/>
    </source>
</evidence>
<evidence type="ECO:0000256" key="5">
    <source>
        <dbReference type="ARBA" id="ARBA00022692"/>
    </source>
</evidence>
<organism evidence="16 17">
    <name type="scientific">Maricaulis virginensis</name>
    <dbReference type="NCBI Taxonomy" id="144022"/>
    <lineage>
        <taxon>Bacteria</taxon>
        <taxon>Pseudomonadati</taxon>
        <taxon>Pseudomonadota</taxon>
        <taxon>Alphaproteobacteria</taxon>
        <taxon>Maricaulales</taxon>
        <taxon>Maricaulaceae</taxon>
        <taxon>Maricaulis</taxon>
    </lineage>
</organism>
<evidence type="ECO:0000256" key="2">
    <source>
        <dbReference type="ARBA" id="ARBA00022448"/>
    </source>
</evidence>
<keyword evidence="16" id="KW-0675">Receptor</keyword>
<feature type="domain" description="TonB-dependent receptor-like beta-barrel" evidence="14">
    <location>
        <begin position="308"/>
        <end position="737"/>
    </location>
</feature>
<feature type="domain" description="TonB-dependent receptor plug" evidence="15">
    <location>
        <begin position="52"/>
        <end position="160"/>
    </location>
</feature>
<evidence type="ECO:0000256" key="7">
    <source>
        <dbReference type="ARBA" id="ARBA00023065"/>
    </source>
</evidence>
<keyword evidence="7" id="KW-0406">Ion transport</keyword>
<dbReference type="GO" id="GO:0006826">
    <property type="term" value="P:iron ion transport"/>
    <property type="evidence" value="ECO:0007669"/>
    <property type="project" value="UniProtKB-KW"/>
</dbReference>
<evidence type="ECO:0000256" key="13">
    <source>
        <dbReference type="SAM" id="SignalP"/>
    </source>
</evidence>
<protein>
    <submittedName>
        <fullName evidence="16">TonB-dependent receptor</fullName>
    </submittedName>
</protein>
<evidence type="ECO:0000259" key="15">
    <source>
        <dbReference type="Pfam" id="PF07715"/>
    </source>
</evidence>
<dbReference type="RefSeq" id="WP_271186872.1">
    <property type="nucleotide sequence ID" value="NZ_BSFE01000005.1"/>
</dbReference>
<keyword evidence="10 11" id="KW-0998">Cell outer membrane</keyword>
<dbReference type="InterPro" id="IPR039426">
    <property type="entry name" value="TonB-dep_rcpt-like"/>
</dbReference>
<comment type="similarity">
    <text evidence="11 12">Belongs to the TonB-dependent receptor family.</text>
</comment>
<dbReference type="Gene3D" id="2.40.170.20">
    <property type="entry name" value="TonB-dependent receptor, beta-barrel domain"/>
    <property type="match status" value="1"/>
</dbReference>
<feature type="chain" id="PRO_5040881072" evidence="13">
    <location>
        <begin position="25"/>
        <end position="771"/>
    </location>
</feature>
<evidence type="ECO:0000256" key="10">
    <source>
        <dbReference type="ARBA" id="ARBA00023237"/>
    </source>
</evidence>
<evidence type="ECO:0000256" key="8">
    <source>
        <dbReference type="ARBA" id="ARBA00023077"/>
    </source>
</evidence>
<evidence type="ECO:0000259" key="14">
    <source>
        <dbReference type="Pfam" id="PF00593"/>
    </source>
</evidence>
<sequence length="771" mass="84664">MNKFKQMTALALILGMTGAAGAYAQTPEPEDTGSGPQLDVIQITAQRRAASVQDSAIAVSAISGENLEKDRILSFEDLAGSVTSLSFTALSPLDQEFNVRGITNTRLDSPSADQSIGIFLDDVYVGRSGLFNADMYDIERVEVVRGPQGVLLGRNVVGGAISIVTASPEFETGGALSVSLGNYNETLVRGHVTGPINEVLAGRISFSSRDRGGFNHDLLHDRELDDLRSLQARAQLLFQPIDGNVSARLVIDYMDDESNGFHSVAIDGPDPATQGPWSAMRELIGTARGRPLDIRESFPEHPIYAGDTVESPQALRREAWGVSLDIDRDIGDLATLTSITGYRQGHAYNLYDQTGMGPNSGYGIVSPLLFRFPVNEREEISQFTQEFRLVSDLGDSNFDWIVGAYYQHDEVEKYDRFWAEVPFPALATLSGESHWDNFAETTSAAVFGQLGYQFTENFRVVAGIRYTRDEKSGTVFARAVEGGDAFNPTDQVALTPLAGTYVEGDTFSANYGMEWEEVTPQVTAEYEPNDNALFYLTWSRGYKGGGFEDDPANPAAAQAGYDPETVENIEFGAKLDFFDRRARLNIAAFMMDYQDLQVTQTDDGCLCNITDNAADAEIMGIEAEFQFAATDRLMMWAGATVLETEYVDFVDSNGLDTSGNTLQRTPETQFNVGAELTLDVGAWRDALSIRGNYSYQGEMFWAPDNAQTEDAYGLLDGRVTLTPPDRDWTVSVWGKNLTDEIYRTNIIAFFGDEVSRLGAPRTYGIELSTTF</sequence>
<dbReference type="PANTHER" id="PTHR32552">
    <property type="entry name" value="FERRICHROME IRON RECEPTOR-RELATED"/>
    <property type="match status" value="1"/>
</dbReference>
<keyword evidence="17" id="KW-1185">Reference proteome</keyword>
<dbReference type="InterPro" id="IPR036942">
    <property type="entry name" value="Beta-barrel_TonB_sf"/>
</dbReference>
<reference evidence="16" key="1">
    <citation type="journal article" date="2014" name="Int. J. Syst. Evol. Microbiol.">
        <title>Complete genome sequence of Corynebacterium casei LMG S-19264T (=DSM 44701T), isolated from a smear-ripened cheese.</title>
        <authorList>
            <consortium name="US DOE Joint Genome Institute (JGI-PGF)"/>
            <person name="Walter F."/>
            <person name="Albersmeier A."/>
            <person name="Kalinowski J."/>
            <person name="Ruckert C."/>
        </authorList>
    </citation>
    <scope>NUCLEOTIDE SEQUENCE</scope>
    <source>
        <strain evidence="16">VKM B-1513</strain>
    </source>
</reference>
<evidence type="ECO:0000256" key="11">
    <source>
        <dbReference type="PROSITE-ProRule" id="PRU01360"/>
    </source>
</evidence>
<accession>A0A9W6INP8</accession>
<dbReference type="PROSITE" id="PS52016">
    <property type="entry name" value="TONB_DEPENDENT_REC_3"/>
    <property type="match status" value="1"/>
</dbReference>